<organism evidence="14 15">
    <name type="scientific">Cloacibacillus evryensis</name>
    <dbReference type="NCBI Taxonomy" id="508460"/>
    <lineage>
        <taxon>Bacteria</taxon>
        <taxon>Thermotogati</taxon>
        <taxon>Synergistota</taxon>
        <taxon>Synergistia</taxon>
        <taxon>Synergistales</taxon>
        <taxon>Synergistaceae</taxon>
        <taxon>Cloacibacillus</taxon>
    </lineage>
</organism>
<evidence type="ECO:0000256" key="9">
    <source>
        <dbReference type="ARBA" id="ARBA00023237"/>
    </source>
</evidence>
<dbReference type="Gene3D" id="2.40.170.20">
    <property type="entry name" value="TonB-dependent receptor, beta-barrel domain"/>
    <property type="match status" value="1"/>
</dbReference>
<evidence type="ECO:0000256" key="8">
    <source>
        <dbReference type="ARBA" id="ARBA00023170"/>
    </source>
</evidence>
<evidence type="ECO:0000256" key="7">
    <source>
        <dbReference type="ARBA" id="ARBA00023136"/>
    </source>
</evidence>
<keyword evidence="8 14" id="KW-0675">Receptor</keyword>
<dbReference type="Proteomes" id="UP001205919">
    <property type="component" value="Unassembled WGS sequence"/>
</dbReference>
<feature type="domain" description="TonB-dependent receptor-like beta-barrel" evidence="12">
    <location>
        <begin position="235"/>
        <end position="642"/>
    </location>
</feature>
<dbReference type="SUPFAM" id="SSF56935">
    <property type="entry name" value="Porins"/>
    <property type="match status" value="1"/>
</dbReference>
<evidence type="ECO:0000259" key="13">
    <source>
        <dbReference type="Pfam" id="PF07715"/>
    </source>
</evidence>
<evidence type="ECO:0000313" key="15">
    <source>
        <dbReference type="Proteomes" id="UP001205919"/>
    </source>
</evidence>
<reference evidence="14 15" key="1">
    <citation type="submission" date="2022-06" db="EMBL/GenBank/DDBJ databases">
        <title>Isolation of gut microbiota from human fecal samples.</title>
        <authorList>
            <person name="Pamer E.G."/>
            <person name="Barat B."/>
            <person name="Waligurski E."/>
            <person name="Medina S."/>
            <person name="Paddock L."/>
            <person name="Mostad J."/>
        </authorList>
    </citation>
    <scope>NUCLEOTIDE SEQUENCE [LARGE SCALE GENOMIC DNA]</scope>
    <source>
        <strain evidence="14 15">DFI.9.90</strain>
    </source>
</reference>
<keyword evidence="9 10" id="KW-0998">Cell outer membrane</keyword>
<dbReference type="InterPro" id="IPR037066">
    <property type="entry name" value="Plug_dom_sf"/>
</dbReference>
<keyword evidence="5" id="KW-0732">Signal</keyword>
<gene>
    <name evidence="14" type="ORF">NE630_06960</name>
</gene>
<feature type="domain" description="TonB-dependent receptor plug" evidence="13">
    <location>
        <begin position="60"/>
        <end position="162"/>
    </location>
</feature>
<keyword evidence="3 10" id="KW-1134">Transmembrane beta strand</keyword>
<dbReference type="Gene3D" id="2.170.130.10">
    <property type="entry name" value="TonB-dependent receptor, plug domain"/>
    <property type="match status" value="1"/>
</dbReference>
<evidence type="ECO:0000256" key="2">
    <source>
        <dbReference type="ARBA" id="ARBA00022448"/>
    </source>
</evidence>
<name>A0AAW5K148_9BACT</name>
<dbReference type="GO" id="GO:0009279">
    <property type="term" value="C:cell outer membrane"/>
    <property type="evidence" value="ECO:0007669"/>
    <property type="project" value="UniProtKB-SubCell"/>
</dbReference>
<evidence type="ECO:0000313" key="14">
    <source>
        <dbReference type="EMBL" id="MCQ4814167.1"/>
    </source>
</evidence>
<dbReference type="InterPro" id="IPR039426">
    <property type="entry name" value="TonB-dep_rcpt-like"/>
</dbReference>
<dbReference type="EMBL" id="JANFYT010000012">
    <property type="protein sequence ID" value="MCQ4814167.1"/>
    <property type="molecule type" value="Genomic_DNA"/>
</dbReference>
<dbReference type="GO" id="GO:0044718">
    <property type="term" value="P:siderophore transmembrane transport"/>
    <property type="evidence" value="ECO:0007669"/>
    <property type="project" value="TreeGrafter"/>
</dbReference>
<evidence type="ECO:0000256" key="4">
    <source>
        <dbReference type="ARBA" id="ARBA00022692"/>
    </source>
</evidence>
<comment type="subcellular location">
    <subcellularLocation>
        <location evidence="1 10">Cell outer membrane</location>
        <topology evidence="1 10">Multi-pass membrane protein</topology>
    </subcellularLocation>
</comment>
<dbReference type="CDD" id="cd01347">
    <property type="entry name" value="ligand_gated_channel"/>
    <property type="match status" value="1"/>
</dbReference>
<evidence type="ECO:0000256" key="11">
    <source>
        <dbReference type="RuleBase" id="RU003357"/>
    </source>
</evidence>
<evidence type="ECO:0000256" key="5">
    <source>
        <dbReference type="ARBA" id="ARBA00022729"/>
    </source>
</evidence>
<dbReference type="PANTHER" id="PTHR30069">
    <property type="entry name" value="TONB-DEPENDENT OUTER MEMBRANE RECEPTOR"/>
    <property type="match status" value="1"/>
</dbReference>
<proteinExistence type="inferred from homology"/>
<evidence type="ECO:0000259" key="12">
    <source>
        <dbReference type="Pfam" id="PF00593"/>
    </source>
</evidence>
<dbReference type="PANTHER" id="PTHR30069:SF29">
    <property type="entry name" value="HEMOGLOBIN AND HEMOGLOBIN-HAPTOGLOBIN-BINDING PROTEIN 1-RELATED"/>
    <property type="match status" value="1"/>
</dbReference>
<comment type="caution">
    <text evidence="14">The sequence shown here is derived from an EMBL/GenBank/DDBJ whole genome shotgun (WGS) entry which is preliminary data.</text>
</comment>
<keyword evidence="15" id="KW-1185">Reference proteome</keyword>
<dbReference type="PROSITE" id="PS52016">
    <property type="entry name" value="TONB_DEPENDENT_REC_3"/>
    <property type="match status" value="1"/>
</dbReference>
<keyword evidence="6 11" id="KW-0798">TonB box</keyword>
<evidence type="ECO:0000256" key="6">
    <source>
        <dbReference type="ARBA" id="ARBA00023077"/>
    </source>
</evidence>
<dbReference type="Pfam" id="PF07715">
    <property type="entry name" value="Plug"/>
    <property type="match status" value="1"/>
</dbReference>
<dbReference type="AlphaFoldDB" id="A0AAW5K148"/>
<dbReference type="InterPro" id="IPR000531">
    <property type="entry name" value="Beta-barrel_TonB"/>
</dbReference>
<dbReference type="RefSeq" id="WP_008709094.1">
    <property type="nucleotide sequence ID" value="NZ_DBEWVB010000095.1"/>
</dbReference>
<dbReference type="GO" id="GO:0015344">
    <property type="term" value="F:siderophore uptake transmembrane transporter activity"/>
    <property type="evidence" value="ECO:0007669"/>
    <property type="project" value="TreeGrafter"/>
</dbReference>
<dbReference type="InterPro" id="IPR012910">
    <property type="entry name" value="Plug_dom"/>
</dbReference>
<dbReference type="Pfam" id="PF00593">
    <property type="entry name" value="TonB_dep_Rec_b-barrel"/>
    <property type="match status" value="1"/>
</dbReference>
<sequence>MQGKARVIPLFILLFTLLTVPPPLTCNLVVSAYADADSPVPLPEEKVTADAEEEDKLLLSPGTVTVIKPQEMKGEQKNLPELLKQVPGLHIIELKGRGAYTTASVRGSTASQVAVYVDGVLMNLGSEAAVDLSTIPVENVERIEVYRGYIPARFGGASMGGVINIITKKPDGKGEGSLLLGTGSYGKFRANATYSTKLGDGNLFLGLTRDQANGEFSYLNTRNEYDPNDDYWAKRKNNSYQNTDALVKWQNENWTLEGAWKRNDRDLPLPIQGIESDRSWEKGPKQVTDQTSFAASHRRKIGDLDLGLRLEYLHQEKKYDDPKDGDSQFGLPGYKNKHNRYVTDRYGVALDGSLPIGDSHLVEFLWNYYDETLHTKGDILENYPALNATEKHTRHAWNGQVQDTVSLNKKDNLWLTPIVRWNSADGRTEFSGGAALSYKIDDNWSAKATYGSYNRAPNMYELYGDGAFIAPNTLLEWEDGTQWDIGVTWKGEILKGKSEVTLTYFGSHVNNLIEYFVINPQYARYDNVGKAHIRGLELEGSVKWDDWEIYGSATWMDAINKSDDSPYKDMRIPNRPEYEGFLRVARNNLLKSKRLSAFAEARYIGNNFYDRNQEIKQDDLFTLGLGFKYAIREDLKLVVGVDDIFDKAPEVLFLAEEYGPDRTMWYPLQGRTFYATLIWTF</sequence>
<keyword evidence="2 10" id="KW-0813">Transport</keyword>
<accession>A0AAW5K148</accession>
<keyword evidence="4 10" id="KW-0812">Transmembrane</keyword>
<protein>
    <submittedName>
        <fullName evidence="14">TonB-dependent receptor</fullName>
    </submittedName>
</protein>
<evidence type="ECO:0000256" key="1">
    <source>
        <dbReference type="ARBA" id="ARBA00004571"/>
    </source>
</evidence>
<dbReference type="InterPro" id="IPR036942">
    <property type="entry name" value="Beta-barrel_TonB_sf"/>
</dbReference>
<evidence type="ECO:0000256" key="10">
    <source>
        <dbReference type="PROSITE-ProRule" id="PRU01360"/>
    </source>
</evidence>
<comment type="similarity">
    <text evidence="10 11">Belongs to the TonB-dependent receptor family.</text>
</comment>
<keyword evidence="7 10" id="KW-0472">Membrane</keyword>
<evidence type="ECO:0000256" key="3">
    <source>
        <dbReference type="ARBA" id="ARBA00022452"/>
    </source>
</evidence>